<proteinExistence type="predicted"/>
<protein>
    <submittedName>
        <fullName evidence="2">Uncharacterized protein</fullName>
    </submittedName>
</protein>
<feature type="compositionally biased region" description="Basic residues" evidence="1">
    <location>
        <begin position="179"/>
        <end position="191"/>
    </location>
</feature>
<feature type="region of interest" description="Disordered" evidence="1">
    <location>
        <begin position="142"/>
        <end position="191"/>
    </location>
</feature>
<evidence type="ECO:0000313" key="2">
    <source>
        <dbReference type="EMBL" id="KAF2687794.1"/>
    </source>
</evidence>
<dbReference type="Proteomes" id="UP000799291">
    <property type="component" value="Unassembled WGS sequence"/>
</dbReference>
<reference evidence="2" key="1">
    <citation type="journal article" date="2020" name="Stud. Mycol.">
        <title>101 Dothideomycetes genomes: a test case for predicting lifestyles and emergence of pathogens.</title>
        <authorList>
            <person name="Haridas S."/>
            <person name="Albert R."/>
            <person name="Binder M."/>
            <person name="Bloem J."/>
            <person name="Labutti K."/>
            <person name="Salamov A."/>
            <person name="Andreopoulos B."/>
            <person name="Baker S."/>
            <person name="Barry K."/>
            <person name="Bills G."/>
            <person name="Bluhm B."/>
            <person name="Cannon C."/>
            <person name="Castanera R."/>
            <person name="Culley D."/>
            <person name="Daum C."/>
            <person name="Ezra D."/>
            <person name="Gonzalez J."/>
            <person name="Henrissat B."/>
            <person name="Kuo A."/>
            <person name="Liang C."/>
            <person name="Lipzen A."/>
            <person name="Lutzoni F."/>
            <person name="Magnuson J."/>
            <person name="Mondo S."/>
            <person name="Nolan M."/>
            <person name="Ohm R."/>
            <person name="Pangilinan J."/>
            <person name="Park H.-J."/>
            <person name="Ramirez L."/>
            <person name="Alfaro M."/>
            <person name="Sun H."/>
            <person name="Tritt A."/>
            <person name="Yoshinaga Y."/>
            <person name="Zwiers L.-H."/>
            <person name="Turgeon B."/>
            <person name="Goodwin S."/>
            <person name="Spatafora J."/>
            <person name="Crous P."/>
            <person name="Grigoriev I."/>
        </authorList>
    </citation>
    <scope>NUCLEOTIDE SEQUENCE</scope>
    <source>
        <strain evidence="2">CBS 122367</strain>
    </source>
</reference>
<evidence type="ECO:0000256" key="1">
    <source>
        <dbReference type="SAM" id="MobiDB-lite"/>
    </source>
</evidence>
<accession>A0A6G1JB53</accession>
<sequence>MSLDIPSTIGGEANRCCPYRPQRYSRGCFLLSLFRIYLGASITLSLHWVASARFSTTASVVDFILCRLLSRRYLHNWADPSILQGTGHLYPVGILEELLSLQYSVDFPMANAIFPIRDAQRRLLVFVKLFALHTLSASHQLAPSNSNHTCGTAAPSSPRAGFSTLSPSDPRARPATMNRTRRAFRRNPWRS</sequence>
<keyword evidence="3" id="KW-1185">Reference proteome</keyword>
<organism evidence="2 3">
    <name type="scientific">Lentithecium fluviatile CBS 122367</name>
    <dbReference type="NCBI Taxonomy" id="1168545"/>
    <lineage>
        <taxon>Eukaryota</taxon>
        <taxon>Fungi</taxon>
        <taxon>Dikarya</taxon>
        <taxon>Ascomycota</taxon>
        <taxon>Pezizomycotina</taxon>
        <taxon>Dothideomycetes</taxon>
        <taxon>Pleosporomycetidae</taxon>
        <taxon>Pleosporales</taxon>
        <taxon>Massarineae</taxon>
        <taxon>Lentitheciaceae</taxon>
        <taxon>Lentithecium</taxon>
    </lineage>
</organism>
<dbReference type="EMBL" id="MU005574">
    <property type="protein sequence ID" value="KAF2687794.1"/>
    <property type="molecule type" value="Genomic_DNA"/>
</dbReference>
<name>A0A6G1JB53_9PLEO</name>
<evidence type="ECO:0000313" key="3">
    <source>
        <dbReference type="Proteomes" id="UP000799291"/>
    </source>
</evidence>
<gene>
    <name evidence="2" type="ORF">K458DRAFT_170350</name>
</gene>
<dbReference type="AlphaFoldDB" id="A0A6G1JB53"/>